<gene>
    <name evidence="1" type="ORF">HELGO_WM4097</name>
</gene>
<sequence length="37" mass="4290">MLIQTKKNDLLEETIEYEGLVVLDSLSLSMRKLLSEH</sequence>
<proteinExistence type="predicted"/>
<dbReference type="EMBL" id="CACVAU010000038">
    <property type="protein sequence ID" value="CAA6812021.1"/>
    <property type="molecule type" value="Genomic_DNA"/>
</dbReference>
<reference evidence="1" key="1">
    <citation type="submission" date="2020-01" db="EMBL/GenBank/DDBJ databases">
        <authorList>
            <person name="Meier V. D."/>
            <person name="Meier V D."/>
        </authorList>
    </citation>
    <scope>NUCLEOTIDE SEQUENCE</scope>
    <source>
        <strain evidence="1">HLG_WM_MAG_05</strain>
    </source>
</reference>
<name>A0A6S6SY64_9BACT</name>
<evidence type="ECO:0000313" key="1">
    <source>
        <dbReference type="EMBL" id="CAA6812021.1"/>
    </source>
</evidence>
<dbReference type="AlphaFoldDB" id="A0A6S6SY64"/>
<protein>
    <submittedName>
        <fullName evidence="1">Uncharacterized protein</fullName>
    </submittedName>
</protein>
<accession>A0A6S6SY64</accession>
<organism evidence="1">
    <name type="scientific">uncultured Sulfurovum sp</name>
    <dbReference type="NCBI Taxonomy" id="269237"/>
    <lineage>
        <taxon>Bacteria</taxon>
        <taxon>Pseudomonadati</taxon>
        <taxon>Campylobacterota</taxon>
        <taxon>Epsilonproteobacteria</taxon>
        <taxon>Campylobacterales</taxon>
        <taxon>Sulfurovaceae</taxon>
        <taxon>Sulfurovum</taxon>
        <taxon>environmental samples</taxon>
    </lineage>
</organism>